<dbReference type="Pfam" id="PF00106">
    <property type="entry name" value="adh_short"/>
    <property type="match status" value="1"/>
</dbReference>
<dbReference type="InterPro" id="IPR002347">
    <property type="entry name" value="SDR_fam"/>
</dbReference>
<dbReference type="PANTHER" id="PTHR43157">
    <property type="entry name" value="PHOSPHATIDYLINOSITOL-GLYCAN BIOSYNTHESIS CLASS F PROTEIN-RELATED"/>
    <property type="match status" value="1"/>
</dbReference>
<protein>
    <recommendedName>
        <fullName evidence="4">Short-chain dehydrogenase/reductase</fullName>
    </recommendedName>
</protein>
<reference evidence="2 3" key="1">
    <citation type="submission" date="2017-03" db="EMBL/GenBank/DDBJ databases">
        <title>Genomes of endolithic fungi from Antarctica.</title>
        <authorList>
            <person name="Coleine C."/>
            <person name="Masonjones S."/>
            <person name="Stajich J.E."/>
        </authorList>
    </citation>
    <scope>NUCLEOTIDE SEQUENCE [LARGE SCALE GENOMIC DNA]</scope>
    <source>
        <strain evidence="2 3">CCFEE 6315</strain>
    </source>
</reference>
<evidence type="ECO:0000313" key="3">
    <source>
        <dbReference type="Proteomes" id="UP000308549"/>
    </source>
</evidence>
<dbReference type="Gene3D" id="3.40.50.720">
    <property type="entry name" value="NAD(P)-binding Rossmann-like Domain"/>
    <property type="match status" value="1"/>
</dbReference>
<dbReference type="Proteomes" id="UP000308549">
    <property type="component" value="Unassembled WGS sequence"/>
</dbReference>
<dbReference type="PANTHER" id="PTHR43157:SF31">
    <property type="entry name" value="PHOSPHATIDYLINOSITOL-GLYCAN BIOSYNTHESIS CLASS F PROTEIN"/>
    <property type="match status" value="1"/>
</dbReference>
<accession>A0A4U0UBD9</accession>
<keyword evidence="3" id="KW-1185">Reference proteome</keyword>
<evidence type="ECO:0000256" key="1">
    <source>
        <dbReference type="ARBA" id="ARBA00023002"/>
    </source>
</evidence>
<dbReference type="GO" id="GO:0016491">
    <property type="term" value="F:oxidoreductase activity"/>
    <property type="evidence" value="ECO:0007669"/>
    <property type="project" value="UniProtKB-KW"/>
</dbReference>
<comment type="caution">
    <text evidence="2">The sequence shown here is derived from an EMBL/GenBank/DDBJ whole genome shotgun (WGS) entry which is preliminary data.</text>
</comment>
<proteinExistence type="predicted"/>
<evidence type="ECO:0008006" key="4">
    <source>
        <dbReference type="Google" id="ProtNLM"/>
    </source>
</evidence>
<dbReference type="OrthoDB" id="542013at2759"/>
<sequence>MGLGQIFGFLPHFIYSQLFITPPVPRTDCTGKTVIVTGSNTGLGREAVRHYVRLNAERVVLACRSSEKGEAAKNDIEASTQRRGVVEVWPLDLSDYQSVKAFAARASELKRLDMVILNAGINTNRFVNMAGNESSITVNVVSTFLLGLLLLPKLRESGHHFNMTPTVTVVSSEVHHFTEFSERHSPVIFDRLNDPETARMRERYLVSKLIEVLVCREIAREHPIERMRVTLNFVNPGLCQTELTREVAEKPSSMVIAFLKMITRYLSRTSEVGARTLVHAGLCGPETHGKYLSDCRVEPCAPLVEGEEGPEIQRRVWQELFEKLKDIEPKVTEIME</sequence>
<dbReference type="InterPro" id="IPR036291">
    <property type="entry name" value="NAD(P)-bd_dom_sf"/>
</dbReference>
<name>A0A4U0UBD9_9PEZI</name>
<dbReference type="PRINTS" id="PR00081">
    <property type="entry name" value="GDHRDH"/>
</dbReference>
<dbReference type="EMBL" id="NAJL01000005">
    <property type="protein sequence ID" value="TKA32487.1"/>
    <property type="molecule type" value="Genomic_DNA"/>
</dbReference>
<keyword evidence="1" id="KW-0560">Oxidoreductase</keyword>
<organism evidence="2 3">
    <name type="scientific">Salinomyces thailandicus</name>
    <dbReference type="NCBI Taxonomy" id="706561"/>
    <lineage>
        <taxon>Eukaryota</taxon>
        <taxon>Fungi</taxon>
        <taxon>Dikarya</taxon>
        <taxon>Ascomycota</taxon>
        <taxon>Pezizomycotina</taxon>
        <taxon>Dothideomycetes</taxon>
        <taxon>Dothideomycetidae</taxon>
        <taxon>Mycosphaerellales</taxon>
        <taxon>Teratosphaeriaceae</taxon>
        <taxon>Salinomyces</taxon>
    </lineage>
</organism>
<dbReference type="SUPFAM" id="SSF51735">
    <property type="entry name" value="NAD(P)-binding Rossmann-fold domains"/>
    <property type="match status" value="1"/>
</dbReference>
<gene>
    <name evidence="2" type="ORF">B0A50_01595</name>
</gene>
<evidence type="ECO:0000313" key="2">
    <source>
        <dbReference type="EMBL" id="TKA32487.1"/>
    </source>
</evidence>
<dbReference type="AlphaFoldDB" id="A0A4U0UBD9"/>